<dbReference type="OrthoDB" id="9810154at2"/>
<keyword evidence="3" id="KW-1185">Reference proteome</keyword>
<dbReference type="Pfam" id="PF00300">
    <property type="entry name" value="His_Phos_1"/>
    <property type="match status" value="1"/>
</dbReference>
<protein>
    <submittedName>
        <fullName evidence="1">Phosphohistidine phosphatase SixA</fullName>
    </submittedName>
</protein>
<dbReference type="RefSeq" id="WP_043115535.1">
    <property type="nucleotide sequence ID" value="NZ_JRAA01000001.1"/>
</dbReference>
<dbReference type="InterPro" id="IPR004449">
    <property type="entry name" value="SixA"/>
</dbReference>
<evidence type="ECO:0000313" key="2">
    <source>
        <dbReference type="EMBL" id="OOY34548.1"/>
    </source>
</evidence>
<dbReference type="STRING" id="2340.JV46_19810"/>
<evidence type="ECO:0000313" key="4">
    <source>
        <dbReference type="Proteomes" id="UP000190962"/>
    </source>
</evidence>
<dbReference type="Proteomes" id="UP000030856">
    <property type="component" value="Unassembled WGS sequence"/>
</dbReference>
<comment type="caution">
    <text evidence="1">The sequence shown here is derived from an EMBL/GenBank/DDBJ whole genome shotgun (WGS) entry which is preliminary data.</text>
</comment>
<dbReference type="SUPFAM" id="SSF53254">
    <property type="entry name" value="Phosphoglycerate mutase-like"/>
    <property type="match status" value="1"/>
</dbReference>
<dbReference type="InterPro" id="IPR013078">
    <property type="entry name" value="His_Pase_superF_clade-1"/>
</dbReference>
<evidence type="ECO:0000313" key="3">
    <source>
        <dbReference type="Proteomes" id="UP000030856"/>
    </source>
</evidence>
<dbReference type="CDD" id="cd07067">
    <property type="entry name" value="HP_PGM_like"/>
    <property type="match status" value="1"/>
</dbReference>
<dbReference type="AlphaFoldDB" id="A0A0B0HB32"/>
<dbReference type="GO" id="GO:0101006">
    <property type="term" value="F:protein histidine phosphatase activity"/>
    <property type="evidence" value="ECO:0007669"/>
    <property type="project" value="InterPro"/>
</dbReference>
<reference evidence="2 4" key="2">
    <citation type="submission" date="2016-11" db="EMBL/GenBank/DDBJ databases">
        <title>Mixed transmission modes and dynamic genome evolution in an obligate animal-bacterial symbiosis.</title>
        <authorList>
            <person name="Russell S.L."/>
            <person name="Corbett-Detig R.B."/>
            <person name="Cavanaugh C.M."/>
        </authorList>
    </citation>
    <scope>NUCLEOTIDE SEQUENCE [LARGE SCALE GENOMIC DNA]</scope>
    <source>
        <strain evidence="2">MA-KB16</strain>
    </source>
</reference>
<gene>
    <name evidence="2" type="ORF">BOV88_09595</name>
    <name evidence="1" type="ORF">JV46_19810</name>
</gene>
<dbReference type="InterPro" id="IPR029033">
    <property type="entry name" value="His_PPase_superfam"/>
</dbReference>
<reference evidence="1 3" key="1">
    <citation type="journal article" date="2014" name="BMC Genomics">
        <title>The genome of the intracellular bacterium of the coastal bivalve, Solemya velum: a blueprint for thriving in and out of symbiosis.</title>
        <authorList>
            <person name="Dmytrenko O."/>
            <person name="Russell S.L."/>
            <person name="Loo W.T."/>
            <person name="Fontanez K.M."/>
            <person name="Liao L."/>
            <person name="Roeselers G."/>
            <person name="Sharma R."/>
            <person name="Stewart F.J."/>
            <person name="Newton I.L."/>
            <person name="Woyke T."/>
            <person name="Wu D."/>
            <person name="Lang J.M."/>
            <person name="Eisen J.A."/>
            <person name="Cavanaugh C.M."/>
        </authorList>
    </citation>
    <scope>NUCLEOTIDE SEQUENCE [LARGE SCALE GENOMIC DNA]</scope>
    <source>
        <strain evidence="1 3">WH</strain>
    </source>
</reference>
<organism evidence="1 3">
    <name type="scientific">Solemya velum gill symbiont</name>
    <dbReference type="NCBI Taxonomy" id="2340"/>
    <lineage>
        <taxon>Bacteria</taxon>
        <taxon>Pseudomonadati</taxon>
        <taxon>Pseudomonadota</taxon>
        <taxon>Gammaproteobacteria</taxon>
        <taxon>sulfur-oxidizing symbionts</taxon>
    </lineage>
</organism>
<evidence type="ECO:0000313" key="1">
    <source>
        <dbReference type="EMBL" id="KHF25847.1"/>
    </source>
</evidence>
<dbReference type="EMBL" id="MPNX01000014">
    <property type="protein sequence ID" value="OOY34548.1"/>
    <property type="molecule type" value="Genomic_DNA"/>
</dbReference>
<accession>A0A0B0HB32</accession>
<sequence length="153" mass="16817">MKLYLAQHGDAVGKMIDPERPLSGKGKEDVSKMADFLTKAGVRVDRVIHSGKLRAQQTASILARSIAPGVPVETSGFINPNDDPASFHWERGGPKQDILVVGHLPFMEKLVAHLVTGDMERDITDYDPGSVVCLEYSHDSWQIIWMLNPGLLA</sequence>
<name>A0A0B0HB32_SOVGS</name>
<dbReference type="Gene3D" id="3.40.50.1240">
    <property type="entry name" value="Phosphoglycerate mutase-like"/>
    <property type="match status" value="1"/>
</dbReference>
<dbReference type="Proteomes" id="UP000190962">
    <property type="component" value="Unassembled WGS sequence"/>
</dbReference>
<dbReference type="GeneID" id="86991394"/>
<dbReference type="EMBL" id="JRAA01000001">
    <property type="protein sequence ID" value="KHF25847.1"/>
    <property type="molecule type" value="Genomic_DNA"/>
</dbReference>
<dbReference type="NCBIfam" id="TIGR00249">
    <property type="entry name" value="sixA"/>
    <property type="match status" value="1"/>
</dbReference>
<dbReference type="GO" id="GO:0005737">
    <property type="term" value="C:cytoplasm"/>
    <property type="evidence" value="ECO:0007669"/>
    <property type="project" value="InterPro"/>
</dbReference>
<dbReference type="eggNOG" id="COG2062">
    <property type="taxonomic scope" value="Bacteria"/>
</dbReference>
<proteinExistence type="predicted"/>